<dbReference type="PIRSF" id="PIRSF037227">
    <property type="entry name" value="Aminobenzoyl-glu_utiliz_pB"/>
    <property type="match status" value="1"/>
</dbReference>
<evidence type="ECO:0000259" key="4">
    <source>
        <dbReference type="Pfam" id="PF07687"/>
    </source>
</evidence>
<dbReference type="GO" id="GO:0046657">
    <property type="term" value="P:folic acid catabolic process"/>
    <property type="evidence" value="ECO:0007669"/>
    <property type="project" value="TreeGrafter"/>
</dbReference>
<accession>A0A517XXH7</accession>
<dbReference type="Proteomes" id="UP000319576">
    <property type="component" value="Chromosome"/>
</dbReference>
<dbReference type="Gene3D" id="3.30.70.360">
    <property type="match status" value="1"/>
</dbReference>
<sequence length="479" mass="50621" precursor="true">MRLLAVLVVLASPSLARAQKDAVVKAAAVQAAANWPTALSIWEWAEPGYQETKSAKALADLAAKAGFKVTRGVAGIPTAFIAEFGSGGPVVGILGEYDALPELAQTTDPVRTIRQGGNGYGHACGHHVFGVASLSAAIAIAEEIRAGRLNGTIRFYGCPAEEGGSAKAFMARAGLFNDCGVCLHWHPGSRNSAGDASCLARIAVKFRFHGTAAHAAGSPEKGRSALDALLLTMHGVELLREHTPDGTRLHHTVTGGGGAANVVPEFAEGFFYVRHPKAEVVQKLYPRLTKCAQGGALATETKLEVAYLGGTMEILPNNTLAQVAKANLTKLNDLKYDAEETKFALRLQETFETKVPLDTITKVEDVSGKSSGGSTDVGDVSWVVPTVGFSTACWVPGTPGHSWQAVACGGTTIAKQGMTLASKTLAATAYDLMTDAKLLAAAKEEHTRRLDGRTYVPLLEKDQRPPLDYRDPPRRRGAE</sequence>
<dbReference type="EMBL" id="CP036273">
    <property type="protein sequence ID" value="QDU22232.1"/>
    <property type="molecule type" value="Genomic_DNA"/>
</dbReference>
<evidence type="ECO:0000256" key="3">
    <source>
        <dbReference type="SAM" id="SignalP"/>
    </source>
</evidence>
<dbReference type="GO" id="GO:0071713">
    <property type="term" value="F:para-aminobenzoyl-glutamate hydrolase activity"/>
    <property type="evidence" value="ECO:0007669"/>
    <property type="project" value="TreeGrafter"/>
</dbReference>
<name>A0A517XXH7_9BACT</name>
<dbReference type="EC" id="3.5.1.-" evidence="5"/>
<feature type="chain" id="PRO_5021810561" evidence="3">
    <location>
        <begin position="19"/>
        <end position="479"/>
    </location>
</feature>
<dbReference type="PANTHER" id="PTHR30575:SF0">
    <property type="entry name" value="XAA-ARG DIPEPTIDASE"/>
    <property type="match status" value="1"/>
</dbReference>
<dbReference type="GO" id="GO:0005737">
    <property type="term" value="C:cytoplasm"/>
    <property type="evidence" value="ECO:0007669"/>
    <property type="project" value="TreeGrafter"/>
</dbReference>
<evidence type="ECO:0000313" key="6">
    <source>
        <dbReference type="Proteomes" id="UP000319576"/>
    </source>
</evidence>
<feature type="domain" description="Peptidase M20 dimerisation" evidence="4">
    <location>
        <begin position="203"/>
        <end position="284"/>
    </location>
</feature>
<evidence type="ECO:0000256" key="1">
    <source>
        <dbReference type="ARBA" id="ARBA00022801"/>
    </source>
</evidence>
<dbReference type="NCBIfam" id="TIGR01891">
    <property type="entry name" value="amidohydrolases"/>
    <property type="match status" value="1"/>
</dbReference>
<dbReference type="InterPro" id="IPR052030">
    <property type="entry name" value="Peptidase_M20/M20A_hydrolases"/>
</dbReference>
<dbReference type="SUPFAM" id="SSF53187">
    <property type="entry name" value="Zn-dependent exopeptidases"/>
    <property type="match status" value="1"/>
</dbReference>
<feature type="compositionally biased region" description="Basic and acidic residues" evidence="2">
    <location>
        <begin position="459"/>
        <end position="479"/>
    </location>
</feature>
<dbReference type="InterPro" id="IPR011650">
    <property type="entry name" value="Peptidase_M20_dimer"/>
</dbReference>
<dbReference type="GO" id="GO:0016805">
    <property type="term" value="F:dipeptidase activity"/>
    <property type="evidence" value="ECO:0007669"/>
    <property type="project" value="TreeGrafter"/>
</dbReference>
<dbReference type="PANTHER" id="PTHR30575">
    <property type="entry name" value="PEPTIDASE M20"/>
    <property type="match status" value="1"/>
</dbReference>
<evidence type="ECO:0000313" key="5">
    <source>
        <dbReference type="EMBL" id="QDU22232.1"/>
    </source>
</evidence>
<gene>
    <name evidence="5" type="primary">abgB</name>
    <name evidence="5" type="ORF">ETAA1_42090</name>
</gene>
<reference evidence="5 6" key="1">
    <citation type="submission" date="2019-02" db="EMBL/GenBank/DDBJ databases">
        <title>Deep-cultivation of Planctomycetes and their phenomic and genomic characterization uncovers novel biology.</title>
        <authorList>
            <person name="Wiegand S."/>
            <person name="Jogler M."/>
            <person name="Boedeker C."/>
            <person name="Pinto D."/>
            <person name="Vollmers J."/>
            <person name="Rivas-Marin E."/>
            <person name="Kohn T."/>
            <person name="Peeters S.H."/>
            <person name="Heuer A."/>
            <person name="Rast P."/>
            <person name="Oberbeckmann S."/>
            <person name="Bunk B."/>
            <person name="Jeske O."/>
            <person name="Meyerdierks A."/>
            <person name="Storesund J.E."/>
            <person name="Kallscheuer N."/>
            <person name="Luecker S."/>
            <person name="Lage O.M."/>
            <person name="Pohl T."/>
            <person name="Merkel B.J."/>
            <person name="Hornburger P."/>
            <person name="Mueller R.-W."/>
            <person name="Bruemmer F."/>
            <person name="Labrenz M."/>
            <person name="Spormann A.M."/>
            <person name="Op den Camp H."/>
            <person name="Overmann J."/>
            <person name="Amann R."/>
            <person name="Jetten M.S.M."/>
            <person name="Mascher T."/>
            <person name="Medema M.H."/>
            <person name="Devos D.P."/>
            <person name="Kaster A.-K."/>
            <person name="Ovreas L."/>
            <person name="Rohde M."/>
            <person name="Galperin M.Y."/>
            <person name="Jogler C."/>
        </authorList>
    </citation>
    <scope>NUCLEOTIDE SEQUENCE [LARGE SCALE GENOMIC DNA]</scope>
    <source>
        <strain evidence="5 6">ETA_A1</strain>
    </source>
</reference>
<protein>
    <submittedName>
        <fullName evidence="5">p-aminobenzoyl-glutamate hydrolase subunit B</fullName>
        <ecNumber evidence="5">3.5.1.-</ecNumber>
    </submittedName>
</protein>
<dbReference type="OrthoDB" id="9781032at2"/>
<dbReference type="InterPro" id="IPR036264">
    <property type="entry name" value="Bact_exopeptidase_dim_dom"/>
</dbReference>
<dbReference type="AlphaFoldDB" id="A0A517XXH7"/>
<feature type="signal peptide" evidence="3">
    <location>
        <begin position="1"/>
        <end position="18"/>
    </location>
</feature>
<dbReference type="Pfam" id="PF07687">
    <property type="entry name" value="M20_dimer"/>
    <property type="match status" value="1"/>
</dbReference>
<dbReference type="KEGG" id="uli:ETAA1_42090"/>
<feature type="region of interest" description="Disordered" evidence="2">
    <location>
        <begin position="456"/>
        <end position="479"/>
    </location>
</feature>
<proteinExistence type="predicted"/>
<organism evidence="5 6">
    <name type="scientific">Urbifossiella limnaea</name>
    <dbReference type="NCBI Taxonomy" id="2528023"/>
    <lineage>
        <taxon>Bacteria</taxon>
        <taxon>Pseudomonadati</taxon>
        <taxon>Planctomycetota</taxon>
        <taxon>Planctomycetia</taxon>
        <taxon>Gemmatales</taxon>
        <taxon>Gemmataceae</taxon>
        <taxon>Urbifossiella</taxon>
    </lineage>
</organism>
<dbReference type="InterPro" id="IPR002933">
    <property type="entry name" value="Peptidase_M20"/>
</dbReference>
<dbReference type="RefSeq" id="WP_145241797.1">
    <property type="nucleotide sequence ID" value="NZ_CP036273.1"/>
</dbReference>
<dbReference type="InterPro" id="IPR017439">
    <property type="entry name" value="Amidohydrolase"/>
</dbReference>
<keyword evidence="1 5" id="KW-0378">Hydrolase</keyword>
<evidence type="ECO:0000256" key="2">
    <source>
        <dbReference type="SAM" id="MobiDB-lite"/>
    </source>
</evidence>
<keyword evidence="3" id="KW-0732">Signal</keyword>
<dbReference type="Pfam" id="PF01546">
    <property type="entry name" value="Peptidase_M20"/>
    <property type="match status" value="1"/>
</dbReference>
<dbReference type="SUPFAM" id="SSF55031">
    <property type="entry name" value="Bacterial exopeptidase dimerisation domain"/>
    <property type="match status" value="1"/>
</dbReference>
<dbReference type="InterPro" id="IPR017145">
    <property type="entry name" value="Aminobenzoyl-glu_utiliz_pB"/>
</dbReference>
<keyword evidence="6" id="KW-1185">Reference proteome</keyword>
<dbReference type="Gene3D" id="3.40.630.10">
    <property type="entry name" value="Zn peptidases"/>
    <property type="match status" value="1"/>
</dbReference>